<dbReference type="PROSITE" id="PS00915">
    <property type="entry name" value="PI3_4_KINASE_1"/>
    <property type="match status" value="1"/>
</dbReference>
<feature type="domain" description="PI3K/PI4K catalytic" evidence="7">
    <location>
        <begin position="900"/>
        <end position="1176"/>
    </location>
</feature>
<dbReference type="PROSITE" id="PS50290">
    <property type="entry name" value="PI3_4_KINASE_3"/>
    <property type="match status" value="1"/>
</dbReference>
<dbReference type="GO" id="GO:0005886">
    <property type="term" value="C:plasma membrane"/>
    <property type="evidence" value="ECO:0007669"/>
    <property type="project" value="TreeGrafter"/>
</dbReference>
<dbReference type="Gene3D" id="3.10.20.770">
    <property type="match status" value="1"/>
</dbReference>
<dbReference type="Gene3D" id="3.30.1010.10">
    <property type="entry name" value="Phosphatidylinositol 3-kinase Catalytic Subunit, Chain A, domain 4"/>
    <property type="match status" value="1"/>
</dbReference>
<evidence type="ECO:0000259" key="7">
    <source>
        <dbReference type="PROSITE" id="PS50290"/>
    </source>
</evidence>
<dbReference type="PROSITE" id="PS51547">
    <property type="entry name" value="C2_PI3K"/>
    <property type="match status" value="1"/>
</dbReference>
<dbReference type="SMART" id="SM00143">
    <property type="entry name" value="PI3K_p85B"/>
    <property type="match status" value="1"/>
</dbReference>
<dbReference type="SUPFAM" id="SSF48371">
    <property type="entry name" value="ARM repeat"/>
    <property type="match status" value="1"/>
</dbReference>
<evidence type="ECO:0000256" key="4">
    <source>
        <dbReference type="ARBA" id="ARBA00022840"/>
    </source>
</evidence>
<dbReference type="InterPro" id="IPR018936">
    <property type="entry name" value="PI3/4_kinase_CS"/>
</dbReference>
<dbReference type="GO" id="GO:0048015">
    <property type="term" value="P:phosphatidylinositol-mediated signaling"/>
    <property type="evidence" value="ECO:0007669"/>
    <property type="project" value="TreeGrafter"/>
</dbReference>
<dbReference type="Pfam" id="PF00792">
    <property type="entry name" value="PI3K_C2"/>
    <property type="match status" value="1"/>
</dbReference>
<sequence>MGRRSSSLTFAIAVLVVSYFQNECRRVALNPIECSHEGKFLTSTMMTGPNSDLQLINYGSSSRYSSDETEVDAERVWSLMLECSQELLSLPYVLLDVFLPNDILVNVKCSLRKNLAYVKTNALEQASKLPYCDLKTADNYVFYGVGPSGDHEELYDESKTLKALNLCLPVLCMVEPEGNPAEKHVSAKIGAAMGIMISELDTHLNMNEELIICRMDLLLTCEEILRIRKVQGTEHYAFPEENHVETNKELVNRAMATNPNSNMPISTKESKGFEVWYWSEEDERAGLDDACICTKITYLKPNEATPYELIYTALEQFREEGAIDGSELPEDFILQVVGKRNYMTKNIYLSAYDYIRKCIDNYRSPNVILRRRYIVFMNYPPPSPMMTTNWHRQMQMRHYDKNNHPIERTDNKKTKILWDLEDYLRIRVHSASHISSEYDLIYVKVTLKIGMHEIEEISTGVVSPANPRWYEKWLPFNLYLKDLPPGVEVVFTLYGRRNRRNREATRQIGYCILRLFDWKYRLLQGKRTLHLWPCHGNLRSKDLFGRPIGLNYMGTGPSLDIEFPDHNAVIQFPKIENMQAYIEKLDSRDDESCFSDTSSNFTCASSNDSLVELDSRDDESCFSDTSSNFTCASSNDSLVEEFNTKLEQIMAIKNVEDIKDEDVEFLWSNLNRISSRDPDCLIFLADSPLIWRNRERVSRLYLRLHSAAGWNRPQGWNRLTDQAALQLLDRRYGDRVVRDFAVWCLDSSLDTEQLLLYLMPLVQALKYEPVSGSRLAQVLLSRALENYRIGHTFFWLLKSELAQQTGEPGYIKSPFYLRICILMESYCSDSVKSIGQKEGTVRLRNQLADICHEMQDMDSPLDPHDRLGTLVVDDAKVLGSAKLPFMLTWTNPEPLSRLFNPYHVIIFKNGDEPLSRLFNPYHVIIFKNGDDLRQDMLTLQVMRIMDALWKAKGFDFCMTLYEVLPMGKNIGMIQVVQKCATLFQIHKELTGGFNMEVNLFNEYIKKATQSCSVKYIESTDRFTQSLVGYCVATYVIGITDRHQDNIMLTEDGRLFHIDFGHFLGHTKRKMGIKRDRAPFILTDHFLYVITRGRPNMRETYEYKKFRKLCIEAYMMLHDNARLFITIFRLMICMGLTELQSPEHVKYIENSLCYDLERVVSMSHFSQVFDDTAKNDTATKLNWFSHAVKHKIL</sequence>
<dbReference type="PROSITE" id="PS51545">
    <property type="entry name" value="PIK_HELICAL"/>
    <property type="match status" value="1"/>
</dbReference>
<evidence type="ECO:0000259" key="10">
    <source>
        <dbReference type="PROSITE" id="PS51546"/>
    </source>
</evidence>
<dbReference type="Pfam" id="PF00613">
    <property type="entry name" value="PI3Ka"/>
    <property type="match status" value="1"/>
</dbReference>
<feature type="signal peptide" evidence="6">
    <location>
        <begin position="1"/>
        <end position="24"/>
    </location>
</feature>
<dbReference type="Pfam" id="PF00794">
    <property type="entry name" value="PI3K_rbd"/>
    <property type="match status" value="1"/>
</dbReference>
<dbReference type="InterPro" id="IPR011009">
    <property type="entry name" value="Kinase-like_dom_sf"/>
</dbReference>
<keyword evidence="4" id="KW-0067">ATP-binding</keyword>
<name>A0A1I7ZHY8_9BILA</name>
<feature type="chain" id="PRO_5009313476" evidence="6">
    <location>
        <begin position="25"/>
        <end position="1192"/>
    </location>
</feature>
<dbReference type="PROSITE" id="PS51546">
    <property type="entry name" value="PI3K_RBD"/>
    <property type="match status" value="1"/>
</dbReference>
<feature type="domain" description="C2 PI3K-type" evidence="11">
    <location>
        <begin position="420"/>
        <end position="579"/>
    </location>
</feature>
<dbReference type="GO" id="GO:0043491">
    <property type="term" value="P:phosphatidylinositol 3-kinase/protein kinase B signal transduction"/>
    <property type="evidence" value="ECO:0007669"/>
    <property type="project" value="TreeGrafter"/>
</dbReference>
<feature type="domain" description="PI3K-RBD" evidence="10">
    <location>
        <begin position="270"/>
        <end position="371"/>
    </location>
</feature>
<evidence type="ECO:0000256" key="6">
    <source>
        <dbReference type="SAM" id="SignalP"/>
    </source>
</evidence>
<keyword evidence="12" id="KW-1185">Reference proteome</keyword>
<dbReference type="Proteomes" id="UP000095287">
    <property type="component" value="Unplaced"/>
</dbReference>
<dbReference type="Pfam" id="PF02192">
    <property type="entry name" value="PI3K_p85B"/>
    <property type="match status" value="1"/>
</dbReference>
<comment type="similarity">
    <text evidence="5">Belongs to the PI3/PI4-kinase family.</text>
</comment>
<dbReference type="InterPro" id="IPR000403">
    <property type="entry name" value="PI3/4_kinase_cat_dom"/>
</dbReference>
<dbReference type="WBParaSite" id="L893_g26721.t3">
    <property type="protein sequence ID" value="L893_g26721.t3"/>
    <property type="gene ID" value="L893_g26721"/>
</dbReference>
<dbReference type="GO" id="GO:0016477">
    <property type="term" value="P:cell migration"/>
    <property type="evidence" value="ECO:0007669"/>
    <property type="project" value="TreeGrafter"/>
</dbReference>
<evidence type="ECO:0000256" key="1">
    <source>
        <dbReference type="ARBA" id="ARBA00022679"/>
    </source>
</evidence>
<dbReference type="Pfam" id="PF00454">
    <property type="entry name" value="PI3_PI4_kinase"/>
    <property type="match status" value="1"/>
</dbReference>
<dbReference type="InterPro" id="IPR001263">
    <property type="entry name" value="PI3K_accessory_dom"/>
</dbReference>
<dbReference type="SUPFAM" id="SSF56112">
    <property type="entry name" value="Protein kinase-like (PK-like)"/>
    <property type="match status" value="1"/>
</dbReference>
<evidence type="ECO:0000256" key="2">
    <source>
        <dbReference type="ARBA" id="ARBA00022741"/>
    </source>
</evidence>
<keyword evidence="1" id="KW-0808">Transferase</keyword>
<evidence type="ECO:0000259" key="8">
    <source>
        <dbReference type="PROSITE" id="PS51544"/>
    </source>
</evidence>
<evidence type="ECO:0000313" key="12">
    <source>
        <dbReference type="Proteomes" id="UP000095287"/>
    </source>
</evidence>
<dbReference type="InterPro" id="IPR042236">
    <property type="entry name" value="PI3K_accessory_sf"/>
</dbReference>
<evidence type="ECO:0000256" key="5">
    <source>
        <dbReference type="PROSITE-ProRule" id="PRU00880"/>
    </source>
</evidence>
<dbReference type="PANTHER" id="PTHR10048">
    <property type="entry name" value="PHOSPHATIDYLINOSITOL KINASE"/>
    <property type="match status" value="1"/>
</dbReference>
<dbReference type="InterPro" id="IPR029071">
    <property type="entry name" value="Ubiquitin-like_domsf"/>
</dbReference>
<dbReference type="GO" id="GO:0005524">
    <property type="term" value="F:ATP binding"/>
    <property type="evidence" value="ECO:0007669"/>
    <property type="project" value="UniProtKB-KW"/>
</dbReference>
<dbReference type="GO" id="GO:0005737">
    <property type="term" value="C:cytoplasm"/>
    <property type="evidence" value="ECO:0007669"/>
    <property type="project" value="TreeGrafter"/>
</dbReference>
<dbReference type="InterPro" id="IPR000341">
    <property type="entry name" value="PI3K_Ras-bd_dom"/>
</dbReference>
<dbReference type="InterPro" id="IPR036940">
    <property type="entry name" value="PI3/4_kinase_cat_sf"/>
</dbReference>
<organism evidence="12 13">
    <name type="scientific">Steinernema glaseri</name>
    <dbReference type="NCBI Taxonomy" id="37863"/>
    <lineage>
        <taxon>Eukaryota</taxon>
        <taxon>Metazoa</taxon>
        <taxon>Ecdysozoa</taxon>
        <taxon>Nematoda</taxon>
        <taxon>Chromadorea</taxon>
        <taxon>Rhabditida</taxon>
        <taxon>Tylenchina</taxon>
        <taxon>Panagrolaimomorpha</taxon>
        <taxon>Strongyloidoidea</taxon>
        <taxon>Steinernematidae</taxon>
        <taxon>Steinernema</taxon>
    </lineage>
</organism>
<dbReference type="InterPro" id="IPR035892">
    <property type="entry name" value="C2_domain_sf"/>
</dbReference>
<keyword evidence="6" id="KW-0732">Signal</keyword>
<proteinExistence type="inferred from homology"/>
<dbReference type="InterPro" id="IPR003113">
    <property type="entry name" value="PI3K_ABD"/>
</dbReference>
<dbReference type="SMART" id="SM00145">
    <property type="entry name" value="PI3Ka"/>
    <property type="match status" value="1"/>
</dbReference>
<feature type="domain" description="PI3K-ABD" evidence="8">
    <location>
        <begin position="89"/>
        <end position="177"/>
    </location>
</feature>
<dbReference type="Gene3D" id="1.25.40.70">
    <property type="entry name" value="Phosphatidylinositol 3-kinase, accessory domain (PIK)"/>
    <property type="match status" value="1"/>
</dbReference>
<dbReference type="PANTHER" id="PTHR10048:SF111">
    <property type="entry name" value="PHOSPHATIDYLINOSITOL 3-KINASE AGE-1"/>
    <property type="match status" value="1"/>
</dbReference>
<dbReference type="GO" id="GO:0016303">
    <property type="term" value="F:1-phosphatidylinositol-3-kinase activity"/>
    <property type="evidence" value="ECO:0007669"/>
    <property type="project" value="TreeGrafter"/>
</dbReference>
<keyword evidence="3" id="KW-0418">Kinase</keyword>
<protein>
    <submittedName>
        <fullName evidence="13">C2 domain-containing protein</fullName>
    </submittedName>
</protein>
<dbReference type="InterPro" id="IPR016024">
    <property type="entry name" value="ARM-type_fold"/>
</dbReference>
<keyword evidence="2" id="KW-0547">Nucleotide-binding</keyword>
<dbReference type="PROSITE" id="PS51544">
    <property type="entry name" value="PI3K_ABD"/>
    <property type="match status" value="1"/>
</dbReference>
<dbReference type="SUPFAM" id="SSF54236">
    <property type="entry name" value="Ubiquitin-like"/>
    <property type="match status" value="1"/>
</dbReference>
<evidence type="ECO:0000259" key="11">
    <source>
        <dbReference type="PROSITE" id="PS51547"/>
    </source>
</evidence>
<evidence type="ECO:0000259" key="9">
    <source>
        <dbReference type="PROSITE" id="PS51545"/>
    </source>
</evidence>
<dbReference type="InterPro" id="IPR002420">
    <property type="entry name" value="PI3K-type_C2_dom"/>
</dbReference>
<dbReference type="GO" id="GO:0035005">
    <property type="term" value="F:1-phosphatidylinositol-4-phosphate 3-kinase activity"/>
    <property type="evidence" value="ECO:0007669"/>
    <property type="project" value="TreeGrafter"/>
</dbReference>
<dbReference type="Gene3D" id="1.10.1070.11">
    <property type="entry name" value="Phosphatidylinositol 3-/4-kinase, catalytic domain"/>
    <property type="match status" value="1"/>
</dbReference>
<dbReference type="SMART" id="SM00146">
    <property type="entry name" value="PI3Kc"/>
    <property type="match status" value="1"/>
</dbReference>
<reference evidence="13" key="1">
    <citation type="submission" date="2016-11" db="UniProtKB">
        <authorList>
            <consortium name="WormBaseParasite"/>
        </authorList>
    </citation>
    <scope>IDENTIFICATION</scope>
</reference>
<evidence type="ECO:0000313" key="13">
    <source>
        <dbReference type="WBParaSite" id="L893_g26721.t3"/>
    </source>
</evidence>
<dbReference type="PROSITE" id="PS00916">
    <property type="entry name" value="PI3_4_KINASE_2"/>
    <property type="match status" value="1"/>
</dbReference>
<dbReference type="SUPFAM" id="SSF49562">
    <property type="entry name" value="C2 domain (Calcium/lipid-binding domain, CaLB)"/>
    <property type="match status" value="1"/>
</dbReference>
<feature type="domain" description="PIK helical" evidence="9">
    <location>
        <begin position="632"/>
        <end position="829"/>
    </location>
</feature>
<dbReference type="Gene3D" id="2.60.40.150">
    <property type="entry name" value="C2 domain"/>
    <property type="match status" value="1"/>
</dbReference>
<dbReference type="GO" id="GO:0005942">
    <property type="term" value="C:phosphatidylinositol 3-kinase complex"/>
    <property type="evidence" value="ECO:0007669"/>
    <property type="project" value="TreeGrafter"/>
</dbReference>
<dbReference type="InterPro" id="IPR015433">
    <property type="entry name" value="PI3/4_kinase"/>
</dbReference>
<dbReference type="AlphaFoldDB" id="A0A1I7ZHY8"/>
<accession>A0A1I7ZHY8</accession>
<evidence type="ECO:0000256" key="3">
    <source>
        <dbReference type="ARBA" id="ARBA00022777"/>
    </source>
</evidence>